<reference evidence="2 3" key="1">
    <citation type="submission" date="2018-03" db="EMBL/GenBank/DDBJ databases">
        <title>Genomes of Pezizomycetes fungi and the evolution of truffles.</title>
        <authorList>
            <person name="Murat C."/>
            <person name="Payen T."/>
            <person name="Noel B."/>
            <person name="Kuo A."/>
            <person name="Martin F.M."/>
        </authorList>
    </citation>
    <scope>NUCLEOTIDE SEQUENCE [LARGE SCALE GENOMIC DNA]</scope>
    <source>
        <strain evidence="2">091103-1</strain>
    </source>
</reference>
<organism evidence="2 3">
    <name type="scientific">Tuber magnatum</name>
    <name type="common">white Piedmont truffle</name>
    <dbReference type="NCBI Taxonomy" id="42249"/>
    <lineage>
        <taxon>Eukaryota</taxon>
        <taxon>Fungi</taxon>
        <taxon>Dikarya</taxon>
        <taxon>Ascomycota</taxon>
        <taxon>Pezizomycotina</taxon>
        <taxon>Pezizomycetes</taxon>
        <taxon>Pezizales</taxon>
        <taxon>Tuberaceae</taxon>
        <taxon>Tuber</taxon>
    </lineage>
</organism>
<comment type="caution">
    <text evidence="2">The sequence shown here is derived from an EMBL/GenBank/DDBJ whole genome shotgun (WGS) entry which is preliminary data.</text>
</comment>
<dbReference type="AlphaFoldDB" id="A0A317SLB6"/>
<gene>
    <name evidence="2" type="ORF">C7212DRAFT_322687</name>
</gene>
<accession>A0A317SLB6</accession>
<feature type="region of interest" description="Disordered" evidence="1">
    <location>
        <begin position="43"/>
        <end position="63"/>
    </location>
</feature>
<dbReference type="PROSITE" id="PS51257">
    <property type="entry name" value="PROKAR_LIPOPROTEIN"/>
    <property type="match status" value="1"/>
</dbReference>
<proteinExistence type="predicted"/>
<evidence type="ECO:0000313" key="3">
    <source>
        <dbReference type="Proteomes" id="UP000246991"/>
    </source>
</evidence>
<dbReference type="EMBL" id="PYWC01000048">
    <property type="protein sequence ID" value="PWW75262.1"/>
    <property type="molecule type" value="Genomic_DNA"/>
</dbReference>
<evidence type="ECO:0000256" key="1">
    <source>
        <dbReference type="SAM" id="MobiDB-lite"/>
    </source>
</evidence>
<keyword evidence="3" id="KW-1185">Reference proteome</keyword>
<dbReference type="Proteomes" id="UP000246991">
    <property type="component" value="Unassembled WGS sequence"/>
</dbReference>
<name>A0A317SLB6_9PEZI</name>
<protein>
    <submittedName>
        <fullName evidence="2">Uncharacterized protein</fullName>
    </submittedName>
</protein>
<sequence>MARKGLEYGTGTVPAPSVAGACYSYYGTCTRTIDTNLRRLLHSAETSENNIVESGEENTRKVP</sequence>
<evidence type="ECO:0000313" key="2">
    <source>
        <dbReference type="EMBL" id="PWW75262.1"/>
    </source>
</evidence>